<feature type="region of interest" description="Disordered" evidence="1">
    <location>
        <begin position="1"/>
        <end position="62"/>
    </location>
</feature>
<keyword evidence="3" id="KW-1185">Reference proteome</keyword>
<organism evidence="2 3">
    <name type="scientific">Mollisia scopiformis</name>
    <name type="common">Conifer needle endophyte fungus</name>
    <name type="synonym">Phialocephala scopiformis</name>
    <dbReference type="NCBI Taxonomy" id="149040"/>
    <lineage>
        <taxon>Eukaryota</taxon>
        <taxon>Fungi</taxon>
        <taxon>Dikarya</taxon>
        <taxon>Ascomycota</taxon>
        <taxon>Pezizomycotina</taxon>
        <taxon>Leotiomycetes</taxon>
        <taxon>Helotiales</taxon>
        <taxon>Mollisiaceae</taxon>
        <taxon>Mollisia</taxon>
    </lineage>
</organism>
<accession>A0A132BD51</accession>
<dbReference type="GeneID" id="28823233"/>
<dbReference type="AlphaFoldDB" id="A0A132BD51"/>
<feature type="compositionally biased region" description="Polar residues" evidence="1">
    <location>
        <begin position="51"/>
        <end position="62"/>
    </location>
</feature>
<evidence type="ECO:0000313" key="2">
    <source>
        <dbReference type="EMBL" id="KUJ09919.1"/>
    </source>
</evidence>
<dbReference type="EMBL" id="KQ947430">
    <property type="protein sequence ID" value="KUJ09919.1"/>
    <property type="molecule type" value="Genomic_DNA"/>
</dbReference>
<evidence type="ECO:0000256" key="1">
    <source>
        <dbReference type="SAM" id="MobiDB-lite"/>
    </source>
</evidence>
<dbReference type="KEGG" id="psco:LY89DRAFT_675429"/>
<feature type="compositionally biased region" description="Polar residues" evidence="1">
    <location>
        <begin position="18"/>
        <end position="37"/>
    </location>
</feature>
<name>A0A132BD51_MOLSC</name>
<proteinExistence type="predicted"/>
<feature type="compositionally biased region" description="Basic residues" evidence="1">
    <location>
        <begin position="7"/>
        <end position="17"/>
    </location>
</feature>
<gene>
    <name evidence="2" type="ORF">LY89DRAFT_675429</name>
</gene>
<protein>
    <submittedName>
        <fullName evidence="2">Uncharacterized protein</fullName>
    </submittedName>
</protein>
<dbReference type="Proteomes" id="UP000070700">
    <property type="component" value="Unassembled WGS sequence"/>
</dbReference>
<evidence type="ECO:0000313" key="3">
    <source>
        <dbReference type="Proteomes" id="UP000070700"/>
    </source>
</evidence>
<sequence length="197" mass="21217">MAPKNPRIARTKFRPSRSRPNTKVFSRLTSPATQLNHADQRGGQTGEVASEGSTTPKSMTYPTKCSNRSVLLKPGSKLVVLDREAADLSQTLVGGQLASSMSCYRSTMGESNAALAPGAEMRSQLRVSHEVAEEQEVPVVRRQSSMMSITSMQGSTDDRTNFNALCKGVLTALKNDVVGTPLQSAMWSKSPCGLQVK</sequence>
<dbReference type="RefSeq" id="XP_018064274.1">
    <property type="nucleotide sequence ID" value="XM_018213507.1"/>
</dbReference>
<dbReference type="InParanoid" id="A0A132BD51"/>
<reference evidence="2 3" key="1">
    <citation type="submission" date="2015-10" db="EMBL/GenBank/DDBJ databases">
        <title>Full genome of DAOMC 229536 Phialocephala scopiformis, a fungal endophyte of spruce producing the potent anti-insectan compound rugulosin.</title>
        <authorList>
            <consortium name="DOE Joint Genome Institute"/>
            <person name="Walker A.K."/>
            <person name="Frasz S.L."/>
            <person name="Seifert K.A."/>
            <person name="Miller J.D."/>
            <person name="Mondo S.J."/>
            <person name="Labutti K."/>
            <person name="Lipzen A."/>
            <person name="Dockter R."/>
            <person name="Kennedy M."/>
            <person name="Grigoriev I.V."/>
            <person name="Spatafora J.W."/>
        </authorList>
    </citation>
    <scope>NUCLEOTIDE SEQUENCE [LARGE SCALE GENOMIC DNA]</scope>
    <source>
        <strain evidence="2 3">CBS 120377</strain>
    </source>
</reference>